<dbReference type="Proteomes" id="UP000663879">
    <property type="component" value="Unassembled WGS sequence"/>
</dbReference>
<feature type="coiled-coil region" evidence="1">
    <location>
        <begin position="209"/>
        <end position="301"/>
    </location>
</feature>
<evidence type="ECO:0000313" key="4">
    <source>
        <dbReference type="Proteomes" id="UP000663879"/>
    </source>
</evidence>
<reference evidence="3" key="1">
    <citation type="submission" date="2021-02" db="EMBL/GenBank/DDBJ databases">
        <authorList>
            <person name="Nowell W R."/>
        </authorList>
    </citation>
    <scope>NUCLEOTIDE SEQUENCE</scope>
    <source>
        <strain evidence="3">Ploen Becks lab</strain>
    </source>
</reference>
<evidence type="ECO:0000256" key="1">
    <source>
        <dbReference type="SAM" id="Coils"/>
    </source>
</evidence>
<dbReference type="OrthoDB" id="6256972at2759"/>
<evidence type="ECO:0000313" key="3">
    <source>
        <dbReference type="EMBL" id="CAF0821250.1"/>
    </source>
</evidence>
<feature type="region of interest" description="Disordered" evidence="2">
    <location>
        <begin position="638"/>
        <end position="663"/>
    </location>
</feature>
<dbReference type="PANTHER" id="PTHR22028">
    <property type="entry name" value="SFI1 SPINDLE BODY DOMAIN-CONTAINING PROTEIN-RELATED"/>
    <property type="match status" value="1"/>
</dbReference>
<feature type="compositionally biased region" description="Basic and acidic residues" evidence="2">
    <location>
        <begin position="638"/>
        <end position="654"/>
    </location>
</feature>
<sequence length="957" mass="115453">MDINFRKDLYSKFEKPNKLNSKLNEKIKESDNIQIIHQWLRKIEDASESAINKALIPSTENNTIKRSKSNFTLNDKKKLTDIQDHINKKVDPHSDAHDLITEWITDKIRFDLDDDFFDYVNISEVNKFSNNEKYLNDLKAELMETDLNQSILDIKGIDYDKYDENYIAKDILNKIMKKKVVDPKKLLYSDTNKQKVIDTQLKIEMRHKAVKENREKRAKEMELKRQEKLDRKEIEFQARQMVLKEENEKKMKENLEKQLIEQEAQKLRIEMAEKRIKEEEIRKQKRELDRLRKERDDKELYEIQKKCELVGSDNILQEKRNEMAEKRANDLVESFLKVKKLRTLQKCFSIWYGSILESRIKNGKAKALADWKISYKVFNGWKKMVLVEKIRKNQEIHQNEIRENNLKNNKAAEFYKKTLLFKVFNAWQKHVMNELLLKKLNEEKTNVKNRMQRFLEAAKEEKSNNLDIDLDELHTKRSETSKNLSNLSTKRYDSVDNLTNTNRSNSRIRSANIRNNKANSNRSKNNDDQYEDEEFKAFINKKQDFNFDKKVKDMMQPWLKSPTVKIFDNRFKAQEKMLNEQSKMIKEQQKLIEDLKYQQSQMAFKEQISLLEEIKTRQIELEKLQKAQFAQEKKILREQAQSKKETPRTERETLNENENIDNTHFQLNKNDETEDISKKTNFLQEKKFDKIAILMEERAKNREKLKKEREEKKRKMEQEKLDILKAQQEEKLRVEEEEKRKKAEELREKNAARKFVEEKKAIELQKEKELIQKADEFYRKHLLRYYCLGGFKKLIEAQNLKNEKATKHHNKKIFGIIFTEWRTLIKASVIVKQRKADEFYNRILLKNTYFNGIKQFKQSLQICNAKAIRFYNYNIKIKLYGYWKVYVSLEKEKSRNYELMITEHNMLRIKTIYFTTWKNFPNEMKKERARQKRLDELRNKVKQLIPDYLSPDSTNQI</sequence>
<comment type="caution">
    <text evidence="3">The sequence shown here is derived from an EMBL/GenBank/DDBJ whole genome shotgun (WGS) entry which is preliminary data.</text>
</comment>
<dbReference type="PANTHER" id="PTHR22028:SF5">
    <property type="entry name" value="COILED-COIL DOMAIN-CONTAINING PROTEIN 191"/>
    <property type="match status" value="1"/>
</dbReference>
<name>A0A813TYP9_9BILA</name>
<feature type="coiled-coil region" evidence="1">
    <location>
        <begin position="691"/>
        <end position="759"/>
    </location>
</feature>
<keyword evidence="4" id="KW-1185">Reference proteome</keyword>
<gene>
    <name evidence="3" type="ORF">OXX778_LOCUS7478</name>
</gene>
<feature type="compositionally biased region" description="Low complexity" evidence="2">
    <location>
        <begin position="499"/>
        <end position="523"/>
    </location>
</feature>
<protein>
    <submittedName>
        <fullName evidence="3">Uncharacterized protein</fullName>
    </submittedName>
</protein>
<dbReference type="InterPro" id="IPR052270">
    <property type="entry name" value="CACF_protein"/>
</dbReference>
<dbReference type="EMBL" id="CAJNOC010000957">
    <property type="protein sequence ID" value="CAF0821250.1"/>
    <property type="molecule type" value="Genomic_DNA"/>
</dbReference>
<feature type="region of interest" description="Disordered" evidence="2">
    <location>
        <begin position="494"/>
        <end position="529"/>
    </location>
</feature>
<evidence type="ECO:0000256" key="2">
    <source>
        <dbReference type="SAM" id="MobiDB-lite"/>
    </source>
</evidence>
<dbReference type="AlphaFoldDB" id="A0A813TYP9"/>
<accession>A0A813TYP9</accession>
<proteinExistence type="predicted"/>
<keyword evidence="1" id="KW-0175">Coiled coil</keyword>
<organism evidence="3 4">
    <name type="scientific">Brachionus calyciflorus</name>
    <dbReference type="NCBI Taxonomy" id="104777"/>
    <lineage>
        <taxon>Eukaryota</taxon>
        <taxon>Metazoa</taxon>
        <taxon>Spiralia</taxon>
        <taxon>Gnathifera</taxon>
        <taxon>Rotifera</taxon>
        <taxon>Eurotatoria</taxon>
        <taxon>Monogononta</taxon>
        <taxon>Pseudotrocha</taxon>
        <taxon>Ploima</taxon>
        <taxon>Brachionidae</taxon>
        <taxon>Brachionus</taxon>
    </lineage>
</organism>